<dbReference type="Gene3D" id="2.60.120.820">
    <property type="entry name" value="PHR domain"/>
    <property type="match status" value="1"/>
</dbReference>
<accession>A0AAD1XCW7</accession>
<sequence>MDTDFSKAIESDFSLLRKSTWRDTLCLGELPFVNYSVFLKEMTEDTLSKNEKDHQKTKIEGAEKQHSSIFKVGYFVYCISDHLLYKVIEIEKDQEGNPTSILILSQDDSLKKEISDTQEFANFKDSITLILSIFDPTQSESSIEVELKLYERLETSLQRAFSGFDKNIFNYILFYKGKILNRKDCPYGIQDLKDDDTIFASYSYQKLYRFSRFKKVVQNDSWWNNSDCPESLIIVPQRSIVLAGFSCFAAQNQDHYYLRYEVHVDGRVTEKDQLIASDWIHEGGNKIYKLMLKNPIEVEQWSKIKLFVWIGKDFQTSGNIETDFGSEGDEYNDIPNENQGIFEIESNTEVEESWTDLYSGHFGDIFYHLL</sequence>
<protein>
    <recommendedName>
        <fullName evidence="1">PHR domain-containing protein</fullName>
    </recommendedName>
</protein>
<proteinExistence type="predicted"/>
<comment type="caution">
    <text evidence="2">The sequence shown here is derived from an EMBL/GenBank/DDBJ whole genome shotgun (WGS) entry which is preliminary data.</text>
</comment>
<dbReference type="EMBL" id="CAMPGE010012848">
    <property type="protein sequence ID" value="CAI2371604.1"/>
    <property type="molecule type" value="Genomic_DNA"/>
</dbReference>
<keyword evidence="3" id="KW-1185">Reference proteome</keyword>
<name>A0AAD1XCW7_EUPCR</name>
<feature type="domain" description="PHR" evidence="1">
    <location>
        <begin position="211"/>
        <end position="333"/>
    </location>
</feature>
<reference evidence="2" key="1">
    <citation type="submission" date="2023-07" db="EMBL/GenBank/DDBJ databases">
        <authorList>
            <consortium name="AG Swart"/>
            <person name="Singh M."/>
            <person name="Singh A."/>
            <person name="Seah K."/>
            <person name="Emmerich C."/>
        </authorList>
    </citation>
    <scope>NUCLEOTIDE SEQUENCE</scope>
    <source>
        <strain evidence="2">DP1</strain>
    </source>
</reference>
<organism evidence="2 3">
    <name type="scientific">Euplotes crassus</name>
    <dbReference type="NCBI Taxonomy" id="5936"/>
    <lineage>
        <taxon>Eukaryota</taxon>
        <taxon>Sar</taxon>
        <taxon>Alveolata</taxon>
        <taxon>Ciliophora</taxon>
        <taxon>Intramacronucleata</taxon>
        <taxon>Spirotrichea</taxon>
        <taxon>Hypotrichia</taxon>
        <taxon>Euplotida</taxon>
        <taxon>Euplotidae</taxon>
        <taxon>Moneuplotes</taxon>
    </lineage>
</organism>
<dbReference type="InterPro" id="IPR012983">
    <property type="entry name" value="PHR"/>
</dbReference>
<evidence type="ECO:0000313" key="2">
    <source>
        <dbReference type="EMBL" id="CAI2371604.1"/>
    </source>
</evidence>
<evidence type="ECO:0000259" key="1">
    <source>
        <dbReference type="Pfam" id="PF08005"/>
    </source>
</evidence>
<dbReference type="Proteomes" id="UP001295684">
    <property type="component" value="Unassembled WGS sequence"/>
</dbReference>
<dbReference type="Pfam" id="PF08005">
    <property type="entry name" value="PHR"/>
    <property type="match status" value="1"/>
</dbReference>
<gene>
    <name evidence="2" type="ORF">ECRASSUSDP1_LOCUS12928</name>
</gene>
<dbReference type="InterPro" id="IPR038648">
    <property type="entry name" value="PHR_sf"/>
</dbReference>
<evidence type="ECO:0000313" key="3">
    <source>
        <dbReference type="Proteomes" id="UP001295684"/>
    </source>
</evidence>
<dbReference type="AlphaFoldDB" id="A0AAD1XCW7"/>